<dbReference type="OrthoDB" id="9786803at2"/>
<dbReference type="InterPro" id="IPR004435">
    <property type="entry name" value="MobB_dom"/>
</dbReference>
<sequence>MKILQVVGYKNSGKTTLVEKLIKEAAHQGYRVGAVKHHGHGGYPDLSEQWNDSNRHRQAGAVVSSVEGNGLLQLQAIQDKWSLQQILHIYSFFPVDVVFVEGFKKEKYPKIVMLRSDDDIELLTSLENIIAVIAWTTLSKSFAIDYPIFSIEDEKQYIQWIMNDVRDAM</sequence>
<dbReference type="InterPro" id="IPR052539">
    <property type="entry name" value="MGD_biosynthesis_adapter"/>
</dbReference>
<dbReference type="AlphaFoldDB" id="A0A327Y7F0"/>
<dbReference type="GO" id="GO:0005525">
    <property type="term" value="F:GTP binding"/>
    <property type="evidence" value="ECO:0007669"/>
    <property type="project" value="InterPro"/>
</dbReference>
<reference evidence="2 3" key="1">
    <citation type="submission" date="2018-06" db="EMBL/GenBank/DDBJ databases">
        <title>Genomic Encyclopedia of Type Strains, Phase III (KMG-III): the genomes of soil and plant-associated and newly described type strains.</title>
        <authorList>
            <person name="Whitman W."/>
        </authorList>
    </citation>
    <scope>NUCLEOTIDE SEQUENCE [LARGE SCALE GENOMIC DNA]</scope>
    <source>
        <strain evidence="2 3">CGMCC 1.8979</strain>
    </source>
</reference>
<comment type="caution">
    <text evidence="2">The sequence shown here is derived from an EMBL/GenBank/DDBJ whole genome shotgun (WGS) entry which is preliminary data.</text>
</comment>
<gene>
    <name evidence="2" type="ORF">B0I26_11417</name>
</gene>
<dbReference type="CDD" id="cd03116">
    <property type="entry name" value="MobB"/>
    <property type="match status" value="1"/>
</dbReference>
<protein>
    <submittedName>
        <fullName evidence="2">Molybdopterin-guanine dinucleotide biosynthesis protein B</fullName>
    </submittedName>
</protein>
<dbReference type="PANTHER" id="PTHR40072">
    <property type="entry name" value="MOLYBDOPTERIN-GUANINE DINUCLEOTIDE BIOSYNTHESIS ADAPTER PROTEIN-RELATED"/>
    <property type="match status" value="1"/>
</dbReference>
<dbReference type="Gene3D" id="3.40.50.300">
    <property type="entry name" value="P-loop containing nucleotide triphosphate hydrolases"/>
    <property type="match status" value="1"/>
</dbReference>
<evidence type="ECO:0000259" key="1">
    <source>
        <dbReference type="Pfam" id="PF03205"/>
    </source>
</evidence>
<dbReference type="GO" id="GO:0006777">
    <property type="term" value="P:Mo-molybdopterin cofactor biosynthetic process"/>
    <property type="evidence" value="ECO:0007669"/>
    <property type="project" value="InterPro"/>
</dbReference>
<organism evidence="2 3">
    <name type="scientific">Paranoxybacillus vitaminiphilus</name>
    <dbReference type="NCBI Taxonomy" id="581036"/>
    <lineage>
        <taxon>Bacteria</taxon>
        <taxon>Bacillati</taxon>
        <taxon>Bacillota</taxon>
        <taxon>Bacilli</taxon>
        <taxon>Bacillales</taxon>
        <taxon>Anoxybacillaceae</taxon>
        <taxon>Paranoxybacillus</taxon>
    </lineage>
</organism>
<dbReference type="PANTHER" id="PTHR40072:SF1">
    <property type="entry name" value="MOLYBDOPTERIN-GUANINE DINUCLEOTIDE BIOSYNTHESIS ADAPTER PROTEIN"/>
    <property type="match status" value="1"/>
</dbReference>
<dbReference type="InterPro" id="IPR027417">
    <property type="entry name" value="P-loop_NTPase"/>
</dbReference>
<evidence type="ECO:0000313" key="2">
    <source>
        <dbReference type="EMBL" id="RAK17013.1"/>
    </source>
</evidence>
<accession>A0A327Y7F0</accession>
<keyword evidence="3" id="KW-1185">Reference proteome</keyword>
<dbReference type="EMBL" id="QLMH01000014">
    <property type="protein sequence ID" value="RAK17013.1"/>
    <property type="molecule type" value="Genomic_DNA"/>
</dbReference>
<feature type="domain" description="Molybdopterin-guanine dinucleotide biosynthesis protein B (MobB)" evidence="1">
    <location>
        <begin position="3"/>
        <end position="134"/>
    </location>
</feature>
<dbReference type="Pfam" id="PF03205">
    <property type="entry name" value="MobB"/>
    <property type="match status" value="1"/>
</dbReference>
<proteinExistence type="predicted"/>
<dbReference type="SUPFAM" id="SSF52540">
    <property type="entry name" value="P-loop containing nucleoside triphosphate hydrolases"/>
    <property type="match status" value="1"/>
</dbReference>
<dbReference type="NCBIfam" id="TIGR00176">
    <property type="entry name" value="mobB"/>
    <property type="match status" value="1"/>
</dbReference>
<dbReference type="RefSeq" id="WP_111645990.1">
    <property type="nucleotide sequence ID" value="NZ_QLMH01000014.1"/>
</dbReference>
<evidence type="ECO:0000313" key="3">
    <source>
        <dbReference type="Proteomes" id="UP000248555"/>
    </source>
</evidence>
<dbReference type="Proteomes" id="UP000248555">
    <property type="component" value="Unassembled WGS sequence"/>
</dbReference>
<name>A0A327Y7F0_9BACL</name>